<keyword evidence="4 8" id="KW-0689">Ribosomal protein</keyword>
<dbReference type="NCBIfam" id="NF001109">
    <property type="entry name" value="PRK00136.1"/>
    <property type="match status" value="1"/>
</dbReference>
<dbReference type="EMBL" id="SHLI01000001">
    <property type="protein sequence ID" value="RZU97788.1"/>
    <property type="molecule type" value="Genomic_DNA"/>
</dbReference>
<evidence type="ECO:0000256" key="6">
    <source>
        <dbReference type="ARBA" id="ARBA00035258"/>
    </source>
</evidence>
<keyword evidence="3 8" id="KW-0694">RNA-binding</keyword>
<comment type="similarity">
    <text evidence="1 8 9">Belongs to the universal ribosomal protein uS8 family.</text>
</comment>
<evidence type="ECO:0000256" key="4">
    <source>
        <dbReference type="ARBA" id="ARBA00022980"/>
    </source>
</evidence>
<dbReference type="Proteomes" id="UP000292298">
    <property type="component" value="Unassembled WGS sequence"/>
</dbReference>
<reference evidence="10 11" key="1">
    <citation type="submission" date="2019-02" db="EMBL/GenBank/DDBJ databases">
        <title>Genomic Encyclopedia of Type Strains, Phase IV (KMG-IV): sequencing the most valuable type-strain genomes for metagenomic binning, comparative biology and taxonomic classification.</title>
        <authorList>
            <person name="Goeker M."/>
        </authorList>
    </citation>
    <scope>NUCLEOTIDE SEQUENCE [LARGE SCALE GENOMIC DNA]</scope>
    <source>
        <strain evidence="10 11">DSM 21056</strain>
    </source>
</reference>
<evidence type="ECO:0000313" key="11">
    <source>
        <dbReference type="Proteomes" id="UP000292298"/>
    </source>
</evidence>
<evidence type="ECO:0000256" key="5">
    <source>
        <dbReference type="ARBA" id="ARBA00023274"/>
    </source>
</evidence>
<keyword evidence="2 8" id="KW-0699">rRNA-binding</keyword>
<dbReference type="InterPro" id="IPR000630">
    <property type="entry name" value="Ribosomal_uS8"/>
</dbReference>
<keyword evidence="11" id="KW-1185">Reference proteome</keyword>
<dbReference type="OrthoDB" id="9802617at2"/>
<protein>
    <recommendedName>
        <fullName evidence="6 8">Small ribosomal subunit protein uS8</fullName>
    </recommendedName>
</protein>
<evidence type="ECO:0000256" key="2">
    <source>
        <dbReference type="ARBA" id="ARBA00022730"/>
    </source>
</evidence>
<comment type="subunit">
    <text evidence="7 8">Part of the 30S ribosomal subunit. Contacts proteins S5 and S12.</text>
</comment>
<dbReference type="GO" id="GO:0006412">
    <property type="term" value="P:translation"/>
    <property type="evidence" value="ECO:0007669"/>
    <property type="project" value="UniProtKB-UniRule"/>
</dbReference>
<name>A0A4Q8CXV6_9GAMM</name>
<dbReference type="GO" id="GO:0019843">
    <property type="term" value="F:rRNA binding"/>
    <property type="evidence" value="ECO:0007669"/>
    <property type="project" value="UniProtKB-UniRule"/>
</dbReference>
<dbReference type="AlphaFoldDB" id="A0A4Q8CXV6"/>
<dbReference type="PANTHER" id="PTHR11758">
    <property type="entry name" value="40S RIBOSOMAL PROTEIN S15A"/>
    <property type="match status" value="1"/>
</dbReference>
<dbReference type="GO" id="GO:0003735">
    <property type="term" value="F:structural constituent of ribosome"/>
    <property type="evidence" value="ECO:0007669"/>
    <property type="project" value="InterPro"/>
</dbReference>
<evidence type="ECO:0000313" key="10">
    <source>
        <dbReference type="EMBL" id="RZU97788.1"/>
    </source>
</evidence>
<dbReference type="Gene3D" id="3.30.1370.30">
    <property type="match status" value="1"/>
</dbReference>
<dbReference type="Gene3D" id="3.30.1490.10">
    <property type="match status" value="1"/>
</dbReference>
<evidence type="ECO:0000256" key="7">
    <source>
        <dbReference type="ARBA" id="ARBA00046740"/>
    </source>
</evidence>
<dbReference type="GO" id="GO:0005840">
    <property type="term" value="C:ribosome"/>
    <property type="evidence" value="ECO:0007669"/>
    <property type="project" value="UniProtKB-KW"/>
</dbReference>
<dbReference type="PROSITE" id="PS00053">
    <property type="entry name" value="RIBOSOMAL_S8"/>
    <property type="match status" value="1"/>
</dbReference>
<dbReference type="HAMAP" id="MF_01302_B">
    <property type="entry name" value="Ribosomal_uS8_B"/>
    <property type="match status" value="1"/>
</dbReference>
<dbReference type="RefSeq" id="WP_041381836.1">
    <property type="nucleotide sequence ID" value="NZ_SHLI01000001.1"/>
</dbReference>
<keyword evidence="5 8" id="KW-0687">Ribonucleoprotein</keyword>
<dbReference type="FunFam" id="3.30.1490.10:FF:000001">
    <property type="entry name" value="30S ribosomal protein S8"/>
    <property type="match status" value="1"/>
</dbReference>
<dbReference type="SUPFAM" id="SSF56047">
    <property type="entry name" value="Ribosomal protein S8"/>
    <property type="match status" value="1"/>
</dbReference>
<evidence type="ECO:0000256" key="1">
    <source>
        <dbReference type="ARBA" id="ARBA00006471"/>
    </source>
</evidence>
<dbReference type="Pfam" id="PF00410">
    <property type="entry name" value="Ribosomal_S8"/>
    <property type="match status" value="1"/>
</dbReference>
<dbReference type="GO" id="GO:0005737">
    <property type="term" value="C:cytoplasm"/>
    <property type="evidence" value="ECO:0007669"/>
    <property type="project" value="UniProtKB-ARBA"/>
</dbReference>
<accession>A0A4Q8CXV6</accession>
<evidence type="ECO:0000256" key="9">
    <source>
        <dbReference type="RuleBase" id="RU003660"/>
    </source>
</evidence>
<evidence type="ECO:0000256" key="3">
    <source>
        <dbReference type="ARBA" id="ARBA00022884"/>
    </source>
</evidence>
<gene>
    <name evidence="8" type="primary">rpsH</name>
    <name evidence="10" type="ORF">EV698_0017</name>
</gene>
<evidence type="ECO:0000256" key="8">
    <source>
        <dbReference type="HAMAP-Rule" id="MF_01302"/>
    </source>
</evidence>
<dbReference type="InterPro" id="IPR047863">
    <property type="entry name" value="Ribosomal_uS8_CS"/>
</dbReference>
<dbReference type="InterPro" id="IPR035987">
    <property type="entry name" value="Ribosomal_uS8_sf"/>
</dbReference>
<organism evidence="10 11">
    <name type="scientific">Spiribacter vilamensis</name>
    <dbReference type="NCBI Taxonomy" id="531306"/>
    <lineage>
        <taxon>Bacteria</taxon>
        <taxon>Pseudomonadati</taxon>
        <taxon>Pseudomonadota</taxon>
        <taxon>Gammaproteobacteria</taxon>
        <taxon>Chromatiales</taxon>
        <taxon>Ectothiorhodospiraceae</taxon>
        <taxon>Spiribacter</taxon>
    </lineage>
</organism>
<dbReference type="GO" id="GO:1990904">
    <property type="term" value="C:ribonucleoprotein complex"/>
    <property type="evidence" value="ECO:0007669"/>
    <property type="project" value="UniProtKB-KW"/>
</dbReference>
<dbReference type="FunFam" id="3.30.1370.30:FF:000002">
    <property type="entry name" value="30S ribosomal protein S8"/>
    <property type="match status" value="1"/>
</dbReference>
<proteinExistence type="inferred from homology"/>
<comment type="caution">
    <text evidence="10">The sequence shown here is derived from an EMBL/GenBank/DDBJ whole genome shotgun (WGS) entry which is preliminary data.</text>
</comment>
<comment type="function">
    <text evidence="8">One of the primary rRNA binding proteins, it binds directly to 16S rRNA central domain where it helps coordinate assembly of the platform of the 30S subunit.</text>
</comment>
<sequence length="131" mass="14443">MSMTDPIADMLTRIRNGQTAEKPEVSMPSSKLKLAIVRVLKDEGYVHDYRVEGTEKKPTLAVTLKYYEGRPVIEEIQRVSRPGLRRFEGRGTLPRVRGGLGTAIISTSQGVMTDRAARDAGHGGEVLCVVF</sequence>